<sequence>MKNNRDKKIYLYGVFAFIMLIIVSMLSTSNSPKEYPNFVTESPSPTGTKALYTYLQEQDIEVETQAQHPTEITSDGREVRMLMNPSISTDEQIADQYKDYMMDGNTIILWKYNPDGLFELETEPVHNGSDEVQTVEVQFNNQPYDAQMESNVRLMTKETDQVLLEDEFGVVGLERQVGNGTLITILEPGWLTNDFLTEEEHTALVFHILSSAEGQTLVFDQYKRNSGEQIRSHFSLYPDWAYVLLVEGILLTILLLWHQGKRFGPILPVREEHVRFSDERIRALAIWYLKGKNYHTSLVDQANFLREVIRERYGIPYSKDWKERLELLDNQINIPAKDLQVFAKELEHILQQENIHKQTYLQWSKTINNIRKEVEKDE</sequence>
<name>A0A7C8GV50_9BACI</name>
<dbReference type="Pfam" id="PF14258">
    <property type="entry name" value="DUF4350"/>
    <property type="match status" value="1"/>
</dbReference>
<proteinExistence type="predicted"/>
<dbReference type="InterPro" id="IPR025646">
    <property type="entry name" value="DUF4350"/>
</dbReference>
<dbReference type="RefSeq" id="WP_153402369.1">
    <property type="nucleotide sequence ID" value="NZ_ML762427.1"/>
</dbReference>
<evidence type="ECO:0000259" key="2">
    <source>
        <dbReference type="Pfam" id="PF14258"/>
    </source>
</evidence>
<dbReference type="EMBL" id="WEID01000033">
    <property type="protein sequence ID" value="KAB8137869.1"/>
    <property type="molecule type" value="Genomic_DNA"/>
</dbReference>
<feature type="domain" description="DUF4350" evidence="2">
    <location>
        <begin position="41"/>
        <end position="208"/>
    </location>
</feature>
<feature type="transmembrane region" description="Helical" evidence="1">
    <location>
        <begin position="9"/>
        <end position="27"/>
    </location>
</feature>
<evidence type="ECO:0000313" key="4">
    <source>
        <dbReference type="Proteomes" id="UP000480246"/>
    </source>
</evidence>
<evidence type="ECO:0000256" key="1">
    <source>
        <dbReference type="SAM" id="Phobius"/>
    </source>
</evidence>
<keyword evidence="1" id="KW-0472">Membrane</keyword>
<comment type="caution">
    <text evidence="3">The sequence shown here is derived from an EMBL/GenBank/DDBJ whole genome shotgun (WGS) entry which is preliminary data.</text>
</comment>
<organism evidence="3 4">
    <name type="scientific">Gracilibacillus oryzae</name>
    <dbReference type="NCBI Taxonomy" id="1672701"/>
    <lineage>
        <taxon>Bacteria</taxon>
        <taxon>Bacillati</taxon>
        <taxon>Bacillota</taxon>
        <taxon>Bacilli</taxon>
        <taxon>Bacillales</taxon>
        <taxon>Bacillaceae</taxon>
        <taxon>Gracilibacillus</taxon>
    </lineage>
</organism>
<dbReference type="AlphaFoldDB" id="A0A7C8GV50"/>
<dbReference type="OrthoDB" id="2935725at2"/>
<keyword evidence="1" id="KW-1133">Transmembrane helix</keyword>
<dbReference type="Proteomes" id="UP000480246">
    <property type="component" value="Unassembled WGS sequence"/>
</dbReference>
<accession>A0A7C8GV50</accession>
<protein>
    <submittedName>
        <fullName evidence="3">DUF4350 domain-containing protein</fullName>
    </submittedName>
</protein>
<reference evidence="3 4" key="1">
    <citation type="submission" date="2019-10" db="EMBL/GenBank/DDBJ databases">
        <title>Gracilibacillus sp. nov. isolated from rice seeds.</title>
        <authorList>
            <person name="He S."/>
        </authorList>
    </citation>
    <scope>NUCLEOTIDE SEQUENCE [LARGE SCALE GENOMIC DNA]</scope>
    <source>
        <strain evidence="3 4">TD8</strain>
    </source>
</reference>
<gene>
    <name evidence="3" type="ORF">F9U64_07425</name>
</gene>
<keyword evidence="1" id="KW-0812">Transmembrane</keyword>
<keyword evidence="4" id="KW-1185">Reference proteome</keyword>
<evidence type="ECO:0000313" key="3">
    <source>
        <dbReference type="EMBL" id="KAB8137869.1"/>
    </source>
</evidence>